<evidence type="ECO:0000313" key="2">
    <source>
        <dbReference type="Proteomes" id="UP001210261"/>
    </source>
</evidence>
<proteinExistence type="predicted"/>
<dbReference type="RefSeq" id="WP_271021895.1">
    <property type="nucleotide sequence ID" value="NZ_JAQHXR010000005.1"/>
</dbReference>
<gene>
    <name evidence="1" type="ORF">PF021_07625</name>
</gene>
<evidence type="ECO:0000313" key="1">
    <source>
        <dbReference type="EMBL" id="MDA3969534.1"/>
    </source>
</evidence>
<organism evidence="1 2">
    <name type="scientific">Helicobacter ibis</name>
    <dbReference type="NCBI Taxonomy" id="2962633"/>
    <lineage>
        <taxon>Bacteria</taxon>
        <taxon>Pseudomonadati</taxon>
        <taxon>Campylobacterota</taxon>
        <taxon>Epsilonproteobacteria</taxon>
        <taxon>Campylobacterales</taxon>
        <taxon>Helicobacteraceae</taxon>
        <taxon>Helicobacter</taxon>
    </lineage>
</organism>
<accession>A0ABT4VFP4</accession>
<comment type="caution">
    <text evidence="1">The sequence shown here is derived from an EMBL/GenBank/DDBJ whole genome shotgun (WGS) entry which is preliminary data.</text>
</comment>
<protein>
    <submittedName>
        <fullName evidence="1">Nitrogen fixation protein NifS</fullName>
    </submittedName>
</protein>
<keyword evidence="2" id="KW-1185">Reference proteome</keyword>
<dbReference type="Proteomes" id="UP001210261">
    <property type="component" value="Unassembled WGS sequence"/>
</dbReference>
<sequence length="339" mass="38160">MFDFLHNPPLNRELINMLGGDRVNMLSITPNAQQKSKKDNQALSETLHCAISRPFSFSLESFSFLLSLCEAYGRVGVIASANKMLYEASRTHNNCIQIIPNIDNGSVESGVREALSNGVKCFFVPYLNEDILTSNLYLDEILHSCFSVWDISYALALNLPLPKNANFMLINGENLGVLRGYGILCSKKSDFFGLSALSMYLEIENLYEVFIKAISLKQECSGIDYACRFFEHIKEILHDDVYRFYNTPKNTLPLGLVSSRARNLIQSLLFDDISLINGVDCLYGFSSPSFVLQLMGFSEDRARELLCLSFNNQNIDDTTIKESAIKIANNFLQLKKLQG</sequence>
<reference evidence="1 2" key="1">
    <citation type="submission" date="2023-01" db="EMBL/GenBank/DDBJ databases">
        <title>Description of Helicobacter ibis sp. nov. isolated from faecal droppings of black-faced ibis (Theristicus melanopis).</title>
        <authorList>
            <person name="Lopez-Cantillo M."/>
            <person name="Vidal-Veuthey B."/>
            <person name="Mella A."/>
            <person name="De La Haba R."/>
            <person name="Collado L."/>
        </authorList>
    </citation>
    <scope>NUCLEOTIDE SEQUENCE [LARGE SCALE GENOMIC DNA]</scope>
    <source>
        <strain evidence="1 2">A82</strain>
    </source>
</reference>
<name>A0ABT4VFP4_9HELI</name>
<dbReference type="EMBL" id="JAQHXR010000005">
    <property type="protein sequence ID" value="MDA3969534.1"/>
    <property type="molecule type" value="Genomic_DNA"/>
</dbReference>